<evidence type="ECO:0000256" key="2">
    <source>
        <dbReference type="ARBA" id="ARBA00022679"/>
    </source>
</evidence>
<evidence type="ECO:0000256" key="4">
    <source>
        <dbReference type="SAM" id="Phobius"/>
    </source>
</evidence>
<evidence type="ECO:0000313" key="6">
    <source>
        <dbReference type="EMBL" id="EXI91175.1"/>
    </source>
</evidence>
<feature type="domain" description="Methyltransferase" evidence="5">
    <location>
        <begin position="143"/>
        <end position="229"/>
    </location>
</feature>
<dbReference type="GO" id="GO:0032259">
    <property type="term" value="P:methylation"/>
    <property type="evidence" value="ECO:0007669"/>
    <property type="project" value="UniProtKB-KW"/>
</dbReference>
<dbReference type="InterPro" id="IPR026170">
    <property type="entry name" value="FAM173A/B"/>
</dbReference>
<dbReference type="Pfam" id="PF13649">
    <property type="entry name" value="Methyltransf_25"/>
    <property type="match status" value="1"/>
</dbReference>
<dbReference type="PANTHER" id="PTHR13610">
    <property type="entry name" value="METHYLTRANSFERASE DOMAIN-CONTAINING PROTEIN"/>
    <property type="match status" value="1"/>
</dbReference>
<dbReference type="PATRIC" id="fig|1454004.3.peg.227"/>
<keyword evidence="7" id="KW-1185">Reference proteome</keyword>
<dbReference type="PANTHER" id="PTHR13610:SF9">
    <property type="entry name" value="FI06469P"/>
    <property type="match status" value="1"/>
</dbReference>
<name>A0A011QQ01_ACCRE</name>
<dbReference type="GO" id="GO:0016279">
    <property type="term" value="F:protein-lysine N-methyltransferase activity"/>
    <property type="evidence" value="ECO:0007669"/>
    <property type="project" value="InterPro"/>
</dbReference>
<keyword evidence="1 6" id="KW-0489">Methyltransferase</keyword>
<dbReference type="InterPro" id="IPR029063">
    <property type="entry name" value="SAM-dependent_MTases_sf"/>
</dbReference>
<dbReference type="EMBL" id="JEMY01000002">
    <property type="protein sequence ID" value="EXI91175.1"/>
    <property type="molecule type" value="Genomic_DNA"/>
</dbReference>
<evidence type="ECO:0000259" key="5">
    <source>
        <dbReference type="Pfam" id="PF13649"/>
    </source>
</evidence>
<comment type="caution">
    <text evidence="6">The sequence shown here is derived from an EMBL/GenBank/DDBJ whole genome shotgun (WGS) entry which is preliminary data.</text>
</comment>
<dbReference type="CDD" id="cd02440">
    <property type="entry name" value="AdoMet_MTases"/>
    <property type="match status" value="1"/>
</dbReference>
<dbReference type="Gene3D" id="3.40.50.150">
    <property type="entry name" value="Vaccinia Virus protein VP39"/>
    <property type="match status" value="1"/>
</dbReference>
<sequence length="263" mass="28829">MPSPPPESADAVATVLGSQRRQLALQLAATLAVLSLAWPYYGLRNEQLPWPQTALAIGAVALLFASITRQAWWWRLIHALFVPLAWAASTLAIDPGWYLLLFILLLLVYRGALGGQVPLYLSNRASAAALAELTGDLPAMRFLDLGAGVGSVLAPLARQRPEACFTGVENAPATWAVGRLRTLGLTNCDWRWGDIWHTELSAYDVVYAFLSPAPMAALWEKAQREMRPGALFISNSFAVPDVAAEQIVEVNDARQTRLFCYRL</sequence>
<keyword evidence="4" id="KW-0812">Transmembrane</keyword>
<keyword evidence="4" id="KW-0472">Membrane</keyword>
<dbReference type="STRING" id="1454004.AW11_00219"/>
<dbReference type="Proteomes" id="UP000022141">
    <property type="component" value="Unassembled WGS sequence"/>
</dbReference>
<feature type="transmembrane region" description="Helical" evidence="4">
    <location>
        <begin position="99"/>
        <end position="121"/>
    </location>
</feature>
<dbReference type="eggNOG" id="COG2519">
    <property type="taxonomic scope" value="Bacteria"/>
</dbReference>
<organism evidence="6 7">
    <name type="scientific">Accumulibacter regalis</name>
    <dbReference type="NCBI Taxonomy" id="522306"/>
    <lineage>
        <taxon>Bacteria</taxon>
        <taxon>Pseudomonadati</taxon>
        <taxon>Pseudomonadota</taxon>
        <taxon>Betaproteobacteria</taxon>
        <taxon>Candidatus Accumulibacter</taxon>
    </lineage>
</organism>
<evidence type="ECO:0000313" key="7">
    <source>
        <dbReference type="Proteomes" id="UP000022141"/>
    </source>
</evidence>
<feature type="transmembrane region" description="Helical" evidence="4">
    <location>
        <begin position="47"/>
        <end position="65"/>
    </location>
</feature>
<accession>A0A011QQ01</accession>
<keyword evidence="4" id="KW-1133">Transmembrane helix</keyword>
<feature type="transmembrane region" description="Helical" evidence="4">
    <location>
        <begin position="72"/>
        <end position="93"/>
    </location>
</feature>
<evidence type="ECO:0000256" key="3">
    <source>
        <dbReference type="ARBA" id="ARBA00022691"/>
    </source>
</evidence>
<dbReference type="SUPFAM" id="SSF53335">
    <property type="entry name" value="S-adenosyl-L-methionine-dependent methyltransferases"/>
    <property type="match status" value="1"/>
</dbReference>
<dbReference type="AlphaFoldDB" id="A0A011QQ01"/>
<gene>
    <name evidence="6" type="ORF">AW11_00219</name>
</gene>
<keyword evidence="2" id="KW-0808">Transferase</keyword>
<proteinExistence type="predicted"/>
<protein>
    <submittedName>
        <fullName evidence="6">Methyltransferase domain protein</fullName>
    </submittedName>
</protein>
<reference evidence="6" key="1">
    <citation type="submission" date="2014-02" db="EMBL/GenBank/DDBJ databases">
        <title>Expanding our view of genomic diversity in Candidatus Accumulibacter clades.</title>
        <authorList>
            <person name="Skennerton C.T."/>
            <person name="Barr J.J."/>
            <person name="Slater F.R."/>
            <person name="Bond P.L."/>
            <person name="Tyson G.W."/>
        </authorList>
    </citation>
    <scope>NUCLEOTIDE SEQUENCE [LARGE SCALE GENOMIC DNA]</scope>
</reference>
<dbReference type="InterPro" id="IPR041698">
    <property type="entry name" value="Methyltransf_25"/>
</dbReference>
<evidence type="ECO:0000256" key="1">
    <source>
        <dbReference type="ARBA" id="ARBA00022603"/>
    </source>
</evidence>
<keyword evidence="3" id="KW-0949">S-adenosyl-L-methionine</keyword>